<keyword evidence="4" id="KW-1185">Reference proteome</keyword>
<dbReference type="AlphaFoldDB" id="A0AAJ6YQK5"/>
<feature type="domain" description="Peptidase S1" evidence="3">
    <location>
        <begin position="27"/>
        <end position="110"/>
    </location>
</feature>
<feature type="chain" id="PRO_5042504532" evidence="2">
    <location>
        <begin position="22"/>
        <end position="111"/>
    </location>
</feature>
<dbReference type="SUPFAM" id="SSF50494">
    <property type="entry name" value="Trypsin-like serine proteases"/>
    <property type="match status" value="1"/>
</dbReference>
<name>A0AAJ6YQK5_9HYME</name>
<protein>
    <submittedName>
        <fullName evidence="5">Transmembrane protease serine 3-like</fullName>
    </submittedName>
</protein>
<dbReference type="GO" id="GO:0004252">
    <property type="term" value="F:serine-type endopeptidase activity"/>
    <property type="evidence" value="ECO:0007669"/>
    <property type="project" value="InterPro"/>
</dbReference>
<dbReference type="InterPro" id="IPR001254">
    <property type="entry name" value="Trypsin_dom"/>
</dbReference>
<evidence type="ECO:0000256" key="1">
    <source>
        <dbReference type="ARBA" id="ARBA00023157"/>
    </source>
</evidence>
<gene>
    <name evidence="5" type="primary">LOC105365808</name>
</gene>
<evidence type="ECO:0000313" key="5">
    <source>
        <dbReference type="RefSeq" id="XP_011502371.1"/>
    </source>
</evidence>
<proteinExistence type="predicted"/>
<dbReference type="KEGG" id="csol:105365808"/>
<evidence type="ECO:0000313" key="4">
    <source>
        <dbReference type="Proteomes" id="UP000695007"/>
    </source>
</evidence>
<dbReference type="InterPro" id="IPR043504">
    <property type="entry name" value="Peptidase_S1_PA_chymotrypsin"/>
</dbReference>
<dbReference type="Pfam" id="PF00089">
    <property type="entry name" value="Trypsin"/>
    <property type="match status" value="1"/>
</dbReference>
<reference evidence="5" key="1">
    <citation type="submission" date="2025-08" db="UniProtKB">
        <authorList>
            <consortium name="RefSeq"/>
        </authorList>
    </citation>
    <scope>IDENTIFICATION</scope>
</reference>
<evidence type="ECO:0000256" key="2">
    <source>
        <dbReference type="SAM" id="SignalP"/>
    </source>
</evidence>
<organism evidence="4 5">
    <name type="scientific">Ceratosolen solmsi marchali</name>
    <dbReference type="NCBI Taxonomy" id="326594"/>
    <lineage>
        <taxon>Eukaryota</taxon>
        <taxon>Metazoa</taxon>
        <taxon>Ecdysozoa</taxon>
        <taxon>Arthropoda</taxon>
        <taxon>Hexapoda</taxon>
        <taxon>Insecta</taxon>
        <taxon>Pterygota</taxon>
        <taxon>Neoptera</taxon>
        <taxon>Endopterygota</taxon>
        <taxon>Hymenoptera</taxon>
        <taxon>Apocrita</taxon>
        <taxon>Proctotrupomorpha</taxon>
        <taxon>Chalcidoidea</taxon>
        <taxon>Agaonidae</taxon>
        <taxon>Agaoninae</taxon>
        <taxon>Ceratosolen</taxon>
    </lineage>
</organism>
<dbReference type="PANTHER" id="PTHR24250">
    <property type="entry name" value="CHYMOTRYPSIN-RELATED"/>
    <property type="match status" value="1"/>
</dbReference>
<accession>A0AAJ6YQK5</accession>
<keyword evidence="1" id="KW-1015">Disulfide bond</keyword>
<keyword evidence="2" id="KW-0732">Signal</keyword>
<sequence length="111" mass="12633">MKIIFKTLIALLLVQVSYVNSWDHLRHASPGQFPHQAVLVWIGALPFPPFHLCGGAILNEFWILSSAYCVVDILHLNNVRIKVGSHNISLDDEHVRNVEVAKIIVHEKYTR</sequence>
<dbReference type="GeneID" id="105365808"/>
<dbReference type="Gene3D" id="2.40.10.10">
    <property type="entry name" value="Trypsin-like serine proteases"/>
    <property type="match status" value="1"/>
</dbReference>
<evidence type="ECO:0000259" key="3">
    <source>
        <dbReference type="Pfam" id="PF00089"/>
    </source>
</evidence>
<dbReference type="PANTHER" id="PTHR24250:SF50">
    <property type="entry name" value="PEPTIDASE S1 DOMAIN-CONTAINING PROTEIN"/>
    <property type="match status" value="1"/>
</dbReference>
<dbReference type="RefSeq" id="XP_011502371.1">
    <property type="nucleotide sequence ID" value="XM_011504069.1"/>
</dbReference>
<dbReference type="GO" id="GO:0006508">
    <property type="term" value="P:proteolysis"/>
    <property type="evidence" value="ECO:0007669"/>
    <property type="project" value="InterPro"/>
</dbReference>
<dbReference type="InterPro" id="IPR009003">
    <property type="entry name" value="Peptidase_S1_PA"/>
</dbReference>
<dbReference type="Proteomes" id="UP000695007">
    <property type="component" value="Unplaced"/>
</dbReference>
<feature type="signal peptide" evidence="2">
    <location>
        <begin position="1"/>
        <end position="21"/>
    </location>
</feature>